<protein>
    <recommendedName>
        <fullName evidence="4">Parvulin-like PPIase</fullName>
        <ecNumber evidence="3">5.2.1.8</ecNumber>
    </recommendedName>
    <alternativeName>
        <fullName evidence="6">Peptidyl-prolyl cis-trans isomerase plp</fullName>
    </alternativeName>
    <alternativeName>
        <fullName evidence="7">Rotamase plp</fullName>
    </alternativeName>
</protein>
<proteinExistence type="inferred from homology"/>
<keyword evidence="8 11" id="KW-0413">Isomerase</keyword>
<comment type="similarity">
    <text evidence="2">Belongs to the PpiC/parvulin rotamase family.</text>
</comment>
<dbReference type="SUPFAM" id="SSF54534">
    <property type="entry name" value="FKBP-like"/>
    <property type="match status" value="1"/>
</dbReference>
<evidence type="ECO:0000313" key="11">
    <source>
        <dbReference type="EMBL" id="MBJ3775719.1"/>
    </source>
</evidence>
<evidence type="ECO:0000256" key="7">
    <source>
        <dbReference type="ARBA" id="ARBA00031484"/>
    </source>
</evidence>
<dbReference type="PANTHER" id="PTHR47245">
    <property type="entry name" value="PEPTIDYLPROLYL ISOMERASE"/>
    <property type="match status" value="1"/>
</dbReference>
<evidence type="ECO:0000256" key="6">
    <source>
        <dbReference type="ARBA" id="ARBA00030642"/>
    </source>
</evidence>
<comment type="catalytic activity">
    <reaction evidence="1">
        <text>[protein]-peptidylproline (omega=180) = [protein]-peptidylproline (omega=0)</text>
        <dbReference type="Rhea" id="RHEA:16237"/>
        <dbReference type="Rhea" id="RHEA-COMP:10747"/>
        <dbReference type="Rhea" id="RHEA-COMP:10748"/>
        <dbReference type="ChEBI" id="CHEBI:83833"/>
        <dbReference type="ChEBI" id="CHEBI:83834"/>
        <dbReference type="EC" id="5.2.1.8"/>
    </reaction>
</comment>
<dbReference type="Gene3D" id="1.10.8.1040">
    <property type="match status" value="1"/>
</dbReference>
<evidence type="ECO:0000256" key="8">
    <source>
        <dbReference type="PROSITE-ProRule" id="PRU00278"/>
    </source>
</evidence>
<comment type="caution">
    <text evidence="11">The sequence shown here is derived from an EMBL/GenBank/DDBJ whole genome shotgun (WGS) entry which is preliminary data.</text>
</comment>
<dbReference type="InterPro" id="IPR027304">
    <property type="entry name" value="Trigger_fact/SurA_dom_sf"/>
</dbReference>
<dbReference type="EC" id="5.2.1.8" evidence="3"/>
<keyword evidence="12" id="KW-1185">Reference proteome</keyword>
<sequence length="272" mass="29963">MFKRIFGVVAMAAALGTTSALAQEPADVVATVNGDPVTMADVAFAYATLGDTMSRVPPEQRQEMVTNLVIDMHVLADAAKKAGYDEDPDYQHRLAYLTTQALREIYMDKVINPKITEDAVHARYDEEVANMGSREEVSASHILVSDEDKAKELIKEIEGGADFAKLAQENSQDPGSAQRGGSLGFFGKGQMVPEFEAAAFALEPGEVTTEPVKSQFGWHIIKLDDKRIAEIPPYDQVKDQIRQIMTREAYVQEVARLKENATIERTTPQDAQ</sequence>
<dbReference type="InterPro" id="IPR050245">
    <property type="entry name" value="PrsA_foldase"/>
</dbReference>
<dbReference type="InterPro" id="IPR046357">
    <property type="entry name" value="PPIase_dom_sf"/>
</dbReference>
<dbReference type="RefSeq" id="WP_198881622.1">
    <property type="nucleotide sequence ID" value="NZ_JAEKJA010000006.1"/>
</dbReference>
<evidence type="ECO:0000256" key="4">
    <source>
        <dbReference type="ARBA" id="ARBA00018370"/>
    </source>
</evidence>
<evidence type="ECO:0000313" key="12">
    <source>
        <dbReference type="Proteomes" id="UP000609531"/>
    </source>
</evidence>
<feature type="signal peptide" evidence="9">
    <location>
        <begin position="1"/>
        <end position="22"/>
    </location>
</feature>
<evidence type="ECO:0000256" key="3">
    <source>
        <dbReference type="ARBA" id="ARBA00013194"/>
    </source>
</evidence>
<dbReference type="InterPro" id="IPR000297">
    <property type="entry name" value="PPIase_PpiC"/>
</dbReference>
<feature type="chain" id="PRO_5038103128" description="Parvulin-like PPIase" evidence="9">
    <location>
        <begin position="23"/>
        <end position="272"/>
    </location>
</feature>
<feature type="domain" description="PpiC" evidence="10">
    <location>
        <begin position="134"/>
        <end position="225"/>
    </location>
</feature>
<gene>
    <name evidence="11" type="ORF">JCR33_08490</name>
</gene>
<keyword evidence="5 8" id="KW-0697">Rotamase</keyword>
<evidence type="ECO:0000256" key="2">
    <source>
        <dbReference type="ARBA" id="ARBA00007656"/>
    </source>
</evidence>
<name>A0A934IQF1_9HYPH</name>
<dbReference type="EMBL" id="JAEKJA010000006">
    <property type="protein sequence ID" value="MBJ3775719.1"/>
    <property type="molecule type" value="Genomic_DNA"/>
</dbReference>
<evidence type="ECO:0000256" key="9">
    <source>
        <dbReference type="SAM" id="SignalP"/>
    </source>
</evidence>
<keyword evidence="9" id="KW-0732">Signal</keyword>
<evidence type="ECO:0000256" key="5">
    <source>
        <dbReference type="ARBA" id="ARBA00023110"/>
    </source>
</evidence>
<evidence type="ECO:0000259" key="10">
    <source>
        <dbReference type="PROSITE" id="PS50198"/>
    </source>
</evidence>
<dbReference type="GO" id="GO:0003755">
    <property type="term" value="F:peptidyl-prolyl cis-trans isomerase activity"/>
    <property type="evidence" value="ECO:0007669"/>
    <property type="project" value="UniProtKB-KW"/>
</dbReference>
<dbReference type="Proteomes" id="UP000609531">
    <property type="component" value="Unassembled WGS sequence"/>
</dbReference>
<dbReference type="AlphaFoldDB" id="A0A934IQF1"/>
<dbReference type="PROSITE" id="PS50198">
    <property type="entry name" value="PPIC_PPIASE_2"/>
    <property type="match status" value="1"/>
</dbReference>
<evidence type="ECO:0000256" key="1">
    <source>
        <dbReference type="ARBA" id="ARBA00000971"/>
    </source>
</evidence>
<dbReference type="Pfam" id="PF13616">
    <property type="entry name" value="Rotamase_3"/>
    <property type="match status" value="1"/>
</dbReference>
<organism evidence="11 12">
    <name type="scientific">Acuticoccus mangrovi</name>
    <dbReference type="NCBI Taxonomy" id="2796142"/>
    <lineage>
        <taxon>Bacteria</taxon>
        <taxon>Pseudomonadati</taxon>
        <taxon>Pseudomonadota</taxon>
        <taxon>Alphaproteobacteria</taxon>
        <taxon>Hyphomicrobiales</taxon>
        <taxon>Amorphaceae</taxon>
        <taxon>Acuticoccus</taxon>
    </lineage>
</organism>
<dbReference type="Gene3D" id="3.10.50.40">
    <property type="match status" value="1"/>
</dbReference>
<accession>A0A934IQF1</accession>
<dbReference type="SUPFAM" id="SSF109998">
    <property type="entry name" value="Triger factor/SurA peptide-binding domain-like"/>
    <property type="match status" value="1"/>
</dbReference>
<dbReference type="PROSITE" id="PS01096">
    <property type="entry name" value="PPIC_PPIASE_1"/>
    <property type="match status" value="1"/>
</dbReference>
<dbReference type="InterPro" id="IPR023058">
    <property type="entry name" value="PPIase_PpiC_CS"/>
</dbReference>
<dbReference type="PANTHER" id="PTHR47245:SF2">
    <property type="entry name" value="PEPTIDYL-PROLYL CIS-TRANS ISOMERASE HP_0175-RELATED"/>
    <property type="match status" value="1"/>
</dbReference>
<reference evidence="11" key="1">
    <citation type="submission" date="2020-12" db="EMBL/GenBank/DDBJ databases">
        <title>Bacterial taxonomy.</title>
        <authorList>
            <person name="Pan X."/>
        </authorList>
    </citation>
    <scope>NUCLEOTIDE SEQUENCE</scope>
    <source>
        <strain evidence="11">B2012</strain>
    </source>
</reference>